<keyword evidence="2" id="KW-0813">Transport</keyword>
<dbReference type="RefSeq" id="WP_015853207.1">
    <property type="nucleotide sequence ID" value="NC_012881.1"/>
</dbReference>
<comment type="subcellular location">
    <subcellularLocation>
        <location evidence="1">Membrane</location>
        <topology evidence="1">Multi-pass membrane protein</topology>
    </subcellularLocation>
</comment>
<dbReference type="GO" id="GO:0016020">
    <property type="term" value="C:membrane"/>
    <property type="evidence" value="ECO:0007669"/>
    <property type="project" value="UniProtKB-SubCell"/>
</dbReference>
<feature type="transmembrane region" description="Helical" evidence="7">
    <location>
        <begin position="126"/>
        <end position="148"/>
    </location>
</feature>
<reference evidence="8 9" key="1">
    <citation type="submission" date="2009-06" db="EMBL/GenBank/DDBJ databases">
        <title>Complete sequence of Desulfovibrio salexigens DSM 2638.</title>
        <authorList>
            <consortium name="US DOE Joint Genome Institute"/>
            <person name="Lucas S."/>
            <person name="Copeland A."/>
            <person name="Lapidus A."/>
            <person name="Glavina del Rio T."/>
            <person name="Tice H."/>
            <person name="Bruce D."/>
            <person name="Goodwin L."/>
            <person name="Pitluck S."/>
            <person name="Munk A.C."/>
            <person name="Brettin T."/>
            <person name="Detter J.C."/>
            <person name="Han C."/>
            <person name="Tapia R."/>
            <person name="Larimer F."/>
            <person name="Land M."/>
            <person name="Hauser L."/>
            <person name="Kyrpides N."/>
            <person name="Anderson I."/>
            <person name="Wall J.D."/>
            <person name="Arkin A.P."/>
            <person name="Dehal P."/>
            <person name="Chivian D."/>
            <person name="Giles B."/>
            <person name="Hazen T.C."/>
        </authorList>
    </citation>
    <scope>NUCLEOTIDE SEQUENCE [LARGE SCALE GENOMIC DNA]</scope>
    <source>
        <strain evidence="9">ATCC 14822 / DSM 2638 / NCIMB 8403 / VKM B-1763</strain>
    </source>
</reference>
<dbReference type="PANTHER" id="PTHR36838:SF1">
    <property type="entry name" value="SLR1864 PROTEIN"/>
    <property type="match status" value="1"/>
</dbReference>
<feature type="transmembrane region" description="Helical" evidence="7">
    <location>
        <begin position="34"/>
        <end position="54"/>
    </location>
</feature>
<evidence type="ECO:0000256" key="3">
    <source>
        <dbReference type="ARBA" id="ARBA00022475"/>
    </source>
</evidence>
<dbReference type="AlphaFoldDB" id="C6BS08"/>
<dbReference type="EMBL" id="CP001649">
    <property type="protein sequence ID" value="ACS81391.1"/>
    <property type="molecule type" value="Genomic_DNA"/>
</dbReference>
<evidence type="ECO:0000313" key="8">
    <source>
        <dbReference type="EMBL" id="ACS81391.1"/>
    </source>
</evidence>
<keyword evidence="6 7" id="KW-0472">Membrane</keyword>
<evidence type="ECO:0000256" key="7">
    <source>
        <dbReference type="SAM" id="Phobius"/>
    </source>
</evidence>
<feature type="transmembrane region" description="Helical" evidence="7">
    <location>
        <begin position="232"/>
        <end position="254"/>
    </location>
</feature>
<feature type="transmembrane region" description="Helical" evidence="7">
    <location>
        <begin position="160"/>
        <end position="188"/>
    </location>
</feature>
<dbReference type="HOGENOM" id="CLU_056175_2_1_7"/>
<keyword evidence="3" id="KW-1003">Cell membrane</keyword>
<feature type="transmembrane region" description="Helical" evidence="7">
    <location>
        <begin position="260"/>
        <end position="279"/>
    </location>
</feature>
<dbReference type="Proteomes" id="UP000002601">
    <property type="component" value="Chromosome"/>
</dbReference>
<dbReference type="PANTHER" id="PTHR36838">
    <property type="entry name" value="AUXIN EFFLUX CARRIER FAMILY PROTEIN"/>
    <property type="match status" value="1"/>
</dbReference>
<dbReference type="KEGG" id="dsa:Desal_3341"/>
<keyword evidence="5 7" id="KW-1133">Transmembrane helix</keyword>
<dbReference type="eggNOG" id="COG0679">
    <property type="taxonomic scope" value="Bacteria"/>
</dbReference>
<feature type="transmembrane region" description="Helical" evidence="7">
    <location>
        <begin position="200"/>
        <end position="220"/>
    </location>
</feature>
<dbReference type="OrthoDB" id="5449814at2"/>
<dbReference type="GO" id="GO:0055085">
    <property type="term" value="P:transmembrane transport"/>
    <property type="evidence" value="ECO:0007669"/>
    <property type="project" value="InterPro"/>
</dbReference>
<evidence type="ECO:0000256" key="1">
    <source>
        <dbReference type="ARBA" id="ARBA00004141"/>
    </source>
</evidence>
<evidence type="ECO:0000313" key="9">
    <source>
        <dbReference type="Proteomes" id="UP000002601"/>
    </source>
</evidence>
<evidence type="ECO:0000256" key="2">
    <source>
        <dbReference type="ARBA" id="ARBA00022448"/>
    </source>
</evidence>
<organism evidence="8 9">
    <name type="scientific">Maridesulfovibrio salexigens (strain ATCC 14822 / DSM 2638 / NCIMB 8403 / VKM B-1763)</name>
    <name type="common">Desulfovibrio salexigens</name>
    <dbReference type="NCBI Taxonomy" id="526222"/>
    <lineage>
        <taxon>Bacteria</taxon>
        <taxon>Pseudomonadati</taxon>
        <taxon>Thermodesulfobacteriota</taxon>
        <taxon>Desulfovibrionia</taxon>
        <taxon>Desulfovibrionales</taxon>
        <taxon>Desulfovibrionaceae</taxon>
        <taxon>Maridesulfovibrio</taxon>
    </lineage>
</organism>
<keyword evidence="9" id="KW-1185">Reference proteome</keyword>
<keyword evidence="4 7" id="KW-0812">Transmembrane</keyword>
<dbReference type="Pfam" id="PF03547">
    <property type="entry name" value="Mem_trans"/>
    <property type="match status" value="1"/>
</dbReference>
<protein>
    <submittedName>
        <fullName evidence="8">Auxin Efflux Carrier</fullName>
    </submittedName>
</protein>
<gene>
    <name evidence="8" type="ordered locus">Desal_3341</name>
</gene>
<feature type="transmembrane region" description="Helical" evidence="7">
    <location>
        <begin position="66"/>
        <end position="89"/>
    </location>
</feature>
<evidence type="ECO:0000256" key="5">
    <source>
        <dbReference type="ARBA" id="ARBA00022989"/>
    </source>
</evidence>
<feature type="transmembrane region" description="Helical" evidence="7">
    <location>
        <begin position="291"/>
        <end position="319"/>
    </location>
</feature>
<proteinExistence type="predicted"/>
<dbReference type="STRING" id="526222.Desal_3341"/>
<name>C6BS08_MARSD</name>
<evidence type="ECO:0000256" key="6">
    <source>
        <dbReference type="ARBA" id="ARBA00023136"/>
    </source>
</evidence>
<sequence>MLTLVLSALIPLFLMVLAGAVSFRREILPENSATVLNGFVYYFTLPALLFSSLATTPFEEIAQVRFIGGYLSAMIGAYWLMFLASKLIFKSHFTEDGIRASSGSFPNSAYLGLPIMMYLYDGSRQALIATTLAIILPIVIVIMVVATFELHRADKTKSTFGIVGQIALSMLKTPLIGASFVGAAFSFLHLKLPGFLADGLHNFGMASVPCALFAIGILIVRQKMEMKWFNIGLVNFFKLILHPLLAAGCLFLFGVRGQELLMGVLLSGMPTAALCCVLAESYSTCETETSATVLVSMILYIPTMFLTLIVAEACGIPLIRG</sequence>
<accession>C6BS08</accession>
<dbReference type="InterPro" id="IPR004776">
    <property type="entry name" value="Mem_transp_PIN-like"/>
</dbReference>
<evidence type="ECO:0000256" key="4">
    <source>
        <dbReference type="ARBA" id="ARBA00022692"/>
    </source>
</evidence>